<feature type="compositionally biased region" description="Polar residues" evidence="1">
    <location>
        <begin position="42"/>
        <end position="59"/>
    </location>
</feature>
<dbReference type="AlphaFoldDB" id="A0AAF0V8S4"/>
<gene>
    <name evidence="2" type="ORF">MTR67_052168</name>
</gene>
<keyword evidence="3" id="KW-1185">Reference proteome</keyword>
<evidence type="ECO:0000256" key="1">
    <source>
        <dbReference type="SAM" id="MobiDB-lite"/>
    </source>
</evidence>
<organism evidence="2 3">
    <name type="scientific">Solanum verrucosum</name>
    <dbReference type="NCBI Taxonomy" id="315347"/>
    <lineage>
        <taxon>Eukaryota</taxon>
        <taxon>Viridiplantae</taxon>
        <taxon>Streptophyta</taxon>
        <taxon>Embryophyta</taxon>
        <taxon>Tracheophyta</taxon>
        <taxon>Spermatophyta</taxon>
        <taxon>Magnoliopsida</taxon>
        <taxon>eudicotyledons</taxon>
        <taxon>Gunneridae</taxon>
        <taxon>Pentapetalae</taxon>
        <taxon>asterids</taxon>
        <taxon>lamiids</taxon>
        <taxon>Solanales</taxon>
        <taxon>Solanaceae</taxon>
        <taxon>Solanoideae</taxon>
        <taxon>Solaneae</taxon>
        <taxon>Solanum</taxon>
    </lineage>
</organism>
<feature type="region of interest" description="Disordered" evidence="1">
    <location>
        <begin position="28"/>
        <end position="90"/>
    </location>
</feature>
<evidence type="ECO:0000313" key="3">
    <source>
        <dbReference type="Proteomes" id="UP001234989"/>
    </source>
</evidence>
<proteinExistence type="predicted"/>
<dbReference type="Proteomes" id="UP001234989">
    <property type="component" value="Chromosome 12"/>
</dbReference>
<accession>A0AAF0V8S4</accession>
<dbReference type="EMBL" id="CP133623">
    <property type="protein sequence ID" value="WMV58783.1"/>
    <property type="molecule type" value="Genomic_DNA"/>
</dbReference>
<protein>
    <submittedName>
        <fullName evidence="2">Uncharacterized protein</fullName>
    </submittedName>
</protein>
<evidence type="ECO:0000313" key="2">
    <source>
        <dbReference type="EMBL" id="WMV58783.1"/>
    </source>
</evidence>
<sequence>MATYTVTPRIQNRPKMQILRRCRCNPRTVSQTTGRTGGPWFTTATPPQTQLKKSANSRATVPRPDHDLWSVSVDRGSLYPASDANNGRPS</sequence>
<name>A0AAF0V8S4_SOLVR</name>
<reference evidence="2" key="1">
    <citation type="submission" date="2023-08" db="EMBL/GenBank/DDBJ databases">
        <title>A de novo genome assembly of Solanum verrucosum Schlechtendal, a Mexican diploid species geographically isolated from the other diploid A-genome species in potato relatives.</title>
        <authorList>
            <person name="Hosaka K."/>
        </authorList>
    </citation>
    <scope>NUCLEOTIDE SEQUENCE</scope>
    <source>
        <tissue evidence="2">Young leaves</tissue>
    </source>
</reference>